<dbReference type="Gramene" id="ONK64519">
    <property type="protein sequence ID" value="ONK64519"/>
    <property type="gene ID" value="A4U43_C07F26940"/>
</dbReference>
<name>A0A5P1EI34_ASPOF</name>
<keyword evidence="2" id="KW-1185">Reference proteome</keyword>
<reference evidence="2" key="1">
    <citation type="journal article" date="2017" name="Nat. Commun.">
        <title>The asparagus genome sheds light on the origin and evolution of a young Y chromosome.</title>
        <authorList>
            <person name="Harkess A."/>
            <person name="Zhou J."/>
            <person name="Xu C."/>
            <person name="Bowers J.E."/>
            <person name="Van der Hulst R."/>
            <person name="Ayyampalayam S."/>
            <person name="Mercati F."/>
            <person name="Riccardi P."/>
            <person name="McKain M.R."/>
            <person name="Kakrana A."/>
            <person name="Tang H."/>
            <person name="Ray J."/>
            <person name="Groenendijk J."/>
            <person name="Arikit S."/>
            <person name="Mathioni S.M."/>
            <person name="Nakano M."/>
            <person name="Shan H."/>
            <person name="Telgmann-Rauber A."/>
            <person name="Kanno A."/>
            <person name="Yue Z."/>
            <person name="Chen H."/>
            <person name="Li W."/>
            <person name="Chen Y."/>
            <person name="Xu X."/>
            <person name="Zhang Y."/>
            <person name="Luo S."/>
            <person name="Chen H."/>
            <person name="Gao J."/>
            <person name="Mao Z."/>
            <person name="Pires J.C."/>
            <person name="Luo M."/>
            <person name="Kudrna D."/>
            <person name="Wing R.A."/>
            <person name="Meyers B.C."/>
            <person name="Yi K."/>
            <person name="Kong H."/>
            <person name="Lavrijsen P."/>
            <person name="Sunseri F."/>
            <person name="Falavigna A."/>
            <person name="Ye Y."/>
            <person name="Leebens-Mack J.H."/>
            <person name="Chen G."/>
        </authorList>
    </citation>
    <scope>NUCLEOTIDE SEQUENCE [LARGE SCALE GENOMIC DNA]</scope>
    <source>
        <strain evidence="2">cv. DH0086</strain>
    </source>
</reference>
<dbReference type="AlphaFoldDB" id="A0A5P1EI34"/>
<proteinExistence type="predicted"/>
<evidence type="ECO:0000313" key="2">
    <source>
        <dbReference type="Proteomes" id="UP000243459"/>
    </source>
</evidence>
<dbReference type="EMBL" id="CM007387">
    <property type="protein sequence ID" value="ONK64519.1"/>
    <property type="molecule type" value="Genomic_DNA"/>
</dbReference>
<gene>
    <name evidence="1" type="ORF">A4U43_C07F26940</name>
</gene>
<sequence>MLIGSHLAIEGAARPVGEAPSHSLAQFAPLSASPSQFLNRRSFWRLGLAARGSHVDPKCPSVSQLMVLGIPPLRCLRDLSSRAPPRCFDRSLRWITFIPQALGTLRPGFPCGVSRPPVPSALRSMEPPPVWPPVSRIVARRPWLLRLQASEETTLWIPDNLMLRQYQRPVPNSCEFSGVLELLSKLDFSEPSQKSFSSEYSAAHPLSSSDECKSS</sequence>
<dbReference type="Proteomes" id="UP000243459">
    <property type="component" value="Chromosome 7"/>
</dbReference>
<accession>A0A5P1EI34</accession>
<protein>
    <submittedName>
        <fullName evidence="1">Uncharacterized protein</fullName>
    </submittedName>
</protein>
<evidence type="ECO:0000313" key="1">
    <source>
        <dbReference type="EMBL" id="ONK64519.1"/>
    </source>
</evidence>
<organism evidence="1 2">
    <name type="scientific">Asparagus officinalis</name>
    <name type="common">Garden asparagus</name>
    <dbReference type="NCBI Taxonomy" id="4686"/>
    <lineage>
        <taxon>Eukaryota</taxon>
        <taxon>Viridiplantae</taxon>
        <taxon>Streptophyta</taxon>
        <taxon>Embryophyta</taxon>
        <taxon>Tracheophyta</taxon>
        <taxon>Spermatophyta</taxon>
        <taxon>Magnoliopsida</taxon>
        <taxon>Liliopsida</taxon>
        <taxon>Asparagales</taxon>
        <taxon>Asparagaceae</taxon>
        <taxon>Asparagoideae</taxon>
        <taxon>Asparagus</taxon>
    </lineage>
</organism>